<feature type="transmembrane region" description="Helical" evidence="6">
    <location>
        <begin position="156"/>
        <end position="178"/>
    </location>
</feature>
<dbReference type="RefSeq" id="WP_069848099.1">
    <property type="nucleotide sequence ID" value="NZ_CP014859.1"/>
</dbReference>
<comment type="subcellular location">
    <subcellularLocation>
        <location evidence="1">Cell membrane</location>
        <topology evidence="1">Multi-pass membrane protein</topology>
    </subcellularLocation>
</comment>
<name>A0AAC9HNT1_9PSEU</name>
<feature type="transmembrane region" description="Helical" evidence="6">
    <location>
        <begin position="268"/>
        <end position="286"/>
    </location>
</feature>
<feature type="transmembrane region" description="Helical" evidence="6">
    <location>
        <begin position="70"/>
        <end position="89"/>
    </location>
</feature>
<protein>
    <submittedName>
        <fullName evidence="8">Arabinose efflux permease family protein</fullName>
    </submittedName>
</protein>
<keyword evidence="5 6" id="KW-0472">Membrane</keyword>
<feature type="domain" description="Major facilitator superfamily (MFS) profile" evidence="7">
    <location>
        <begin position="4"/>
        <end position="384"/>
    </location>
</feature>
<feature type="transmembrane region" description="Helical" evidence="6">
    <location>
        <begin position="95"/>
        <end position="116"/>
    </location>
</feature>
<dbReference type="InterPro" id="IPR011701">
    <property type="entry name" value="MFS"/>
</dbReference>
<feature type="transmembrane region" description="Helical" evidence="6">
    <location>
        <begin position="39"/>
        <end position="63"/>
    </location>
</feature>
<dbReference type="PROSITE" id="PS50850">
    <property type="entry name" value="MFS"/>
    <property type="match status" value="1"/>
</dbReference>
<keyword evidence="9" id="KW-1185">Reference proteome</keyword>
<dbReference type="PANTHER" id="PTHR43124:SF10">
    <property type="entry name" value="PURINE EFFLUX PUMP PBUE"/>
    <property type="match status" value="1"/>
</dbReference>
<feature type="transmembrane region" description="Helical" evidence="6">
    <location>
        <begin position="128"/>
        <end position="150"/>
    </location>
</feature>
<evidence type="ECO:0000256" key="6">
    <source>
        <dbReference type="SAM" id="Phobius"/>
    </source>
</evidence>
<evidence type="ECO:0000313" key="8">
    <source>
        <dbReference type="EMBL" id="AOS62628.1"/>
    </source>
</evidence>
<evidence type="ECO:0000256" key="5">
    <source>
        <dbReference type="ARBA" id="ARBA00023136"/>
    </source>
</evidence>
<dbReference type="Pfam" id="PF07690">
    <property type="entry name" value="MFS_1"/>
    <property type="match status" value="1"/>
</dbReference>
<evidence type="ECO:0000256" key="2">
    <source>
        <dbReference type="ARBA" id="ARBA00022475"/>
    </source>
</evidence>
<keyword evidence="4 6" id="KW-1133">Transmembrane helix</keyword>
<dbReference type="InterPro" id="IPR020846">
    <property type="entry name" value="MFS_dom"/>
</dbReference>
<evidence type="ECO:0000259" key="7">
    <source>
        <dbReference type="PROSITE" id="PS50850"/>
    </source>
</evidence>
<evidence type="ECO:0000256" key="3">
    <source>
        <dbReference type="ARBA" id="ARBA00022692"/>
    </source>
</evidence>
<dbReference type="GO" id="GO:0022857">
    <property type="term" value="F:transmembrane transporter activity"/>
    <property type="evidence" value="ECO:0007669"/>
    <property type="project" value="InterPro"/>
</dbReference>
<dbReference type="CDD" id="cd17324">
    <property type="entry name" value="MFS_NepI_like"/>
    <property type="match status" value="1"/>
</dbReference>
<accession>A0AAC9HNT1</accession>
<keyword evidence="3 6" id="KW-0812">Transmembrane</keyword>
<gene>
    <name evidence="8" type="ORF">TL08_09065</name>
</gene>
<dbReference type="AlphaFoldDB" id="A0AAC9HNT1"/>
<evidence type="ECO:0000313" key="9">
    <source>
        <dbReference type="Proteomes" id="UP000095210"/>
    </source>
</evidence>
<dbReference type="SUPFAM" id="SSF103473">
    <property type="entry name" value="MFS general substrate transporter"/>
    <property type="match status" value="1"/>
</dbReference>
<evidence type="ECO:0000256" key="4">
    <source>
        <dbReference type="ARBA" id="ARBA00022989"/>
    </source>
</evidence>
<sequence length="389" mass="39770">MPAWLFALLATAFVFYTDDYVIAGVLPELAAELAVSNAQAGQLVTVFSLTVAVAAPIAGVVLARVPRRRLFAIALPVFALANLLAAIVPTYEVLLLLRVLAALAAAASTPASFALAAALAPPERVGRYIAVVALGVTGATALGVPIGTWIGGALGWRATFATMAVLGIGALVFLLATLPKTTVDTEPTPLRAQFRVLSAPAVSLGLLANTALMTGSMMFLTYLAPFLGEVATTDITVRGALFALSGIAGMIGIWAGGLATDRWGSDRTLTIGVGAFLLAMAVLWAAWLLRPVGLPVILLPGIVWGAAAFWNSPAVAARLHRLAGPVAPQALAWNTSATYLGVAAGGVVGGILLTTVGTGALPVAAAGFGAIAFVLFWWAARFPRPTVDA</sequence>
<dbReference type="PANTHER" id="PTHR43124">
    <property type="entry name" value="PURINE EFFLUX PUMP PBUE"/>
    <property type="match status" value="1"/>
</dbReference>
<organism evidence="8 9">
    <name type="scientific">Actinoalloteichus hymeniacidonis</name>
    <dbReference type="NCBI Taxonomy" id="340345"/>
    <lineage>
        <taxon>Bacteria</taxon>
        <taxon>Bacillati</taxon>
        <taxon>Actinomycetota</taxon>
        <taxon>Actinomycetes</taxon>
        <taxon>Pseudonocardiales</taxon>
        <taxon>Pseudonocardiaceae</taxon>
        <taxon>Actinoalloteichus</taxon>
    </lineage>
</organism>
<dbReference type="InterPro" id="IPR050189">
    <property type="entry name" value="MFS_Efflux_Transporters"/>
</dbReference>
<feature type="transmembrane region" description="Helical" evidence="6">
    <location>
        <begin position="292"/>
        <end position="310"/>
    </location>
</feature>
<dbReference type="Proteomes" id="UP000095210">
    <property type="component" value="Chromosome"/>
</dbReference>
<feature type="transmembrane region" description="Helical" evidence="6">
    <location>
        <begin position="331"/>
        <end position="353"/>
    </location>
</feature>
<reference evidence="9" key="1">
    <citation type="submission" date="2016-03" db="EMBL/GenBank/DDBJ databases">
        <title>Complete genome sequence of the type strain Actinoalloteichus hymeniacidonis DSM 45092.</title>
        <authorList>
            <person name="Schaffert L."/>
            <person name="Albersmeier A."/>
            <person name="Winkler A."/>
            <person name="Kalinowski J."/>
            <person name="Zotchev S."/>
            <person name="Ruckert C."/>
        </authorList>
    </citation>
    <scope>NUCLEOTIDE SEQUENCE [LARGE SCALE GENOMIC DNA]</scope>
    <source>
        <strain evidence="9">HPA177(T) (DSM 45092(T))</strain>
    </source>
</reference>
<evidence type="ECO:0000256" key="1">
    <source>
        <dbReference type="ARBA" id="ARBA00004651"/>
    </source>
</evidence>
<dbReference type="EMBL" id="CP014859">
    <property type="protein sequence ID" value="AOS62628.1"/>
    <property type="molecule type" value="Genomic_DNA"/>
</dbReference>
<dbReference type="InterPro" id="IPR036259">
    <property type="entry name" value="MFS_trans_sf"/>
</dbReference>
<dbReference type="KEGG" id="ahm:TL08_09065"/>
<proteinExistence type="predicted"/>
<feature type="transmembrane region" description="Helical" evidence="6">
    <location>
        <begin position="359"/>
        <end position="380"/>
    </location>
</feature>
<dbReference type="Gene3D" id="1.20.1250.20">
    <property type="entry name" value="MFS general substrate transporter like domains"/>
    <property type="match status" value="1"/>
</dbReference>
<keyword evidence="2" id="KW-1003">Cell membrane</keyword>
<dbReference type="GO" id="GO:0005886">
    <property type="term" value="C:plasma membrane"/>
    <property type="evidence" value="ECO:0007669"/>
    <property type="project" value="UniProtKB-SubCell"/>
</dbReference>
<feature type="transmembrane region" description="Helical" evidence="6">
    <location>
        <begin position="199"/>
        <end position="223"/>
    </location>
</feature>
<feature type="transmembrane region" description="Helical" evidence="6">
    <location>
        <begin position="235"/>
        <end position="256"/>
    </location>
</feature>